<dbReference type="Gene3D" id="3.40.630.30">
    <property type="match status" value="1"/>
</dbReference>
<dbReference type="AlphaFoldDB" id="A0A0L0C132"/>
<dbReference type="OrthoDB" id="447842at2759"/>
<dbReference type="PROSITE" id="PS51462">
    <property type="entry name" value="NUDIX"/>
    <property type="match status" value="1"/>
</dbReference>
<evidence type="ECO:0000256" key="1">
    <source>
        <dbReference type="ARBA" id="ARBA00005582"/>
    </source>
</evidence>
<dbReference type="FunFam" id="3.90.79.10:FF:000015">
    <property type="entry name" value="Nudix hydrolase 8"/>
    <property type="match status" value="1"/>
</dbReference>
<dbReference type="InterPro" id="IPR003293">
    <property type="entry name" value="Nudix_hydrolase6-like"/>
</dbReference>
<keyword evidence="6" id="KW-1185">Reference proteome</keyword>
<dbReference type="InterPro" id="IPR015797">
    <property type="entry name" value="NUDIX_hydrolase-like_dom_sf"/>
</dbReference>
<dbReference type="Gene3D" id="3.90.79.10">
    <property type="entry name" value="Nucleoside Triphosphate Pyrophosphohydrolase"/>
    <property type="match status" value="1"/>
</dbReference>
<dbReference type="Proteomes" id="UP000037069">
    <property type="component" value="Unassembled WGS sequence"/>
</dbReference>
<feature type="domain" description="Nudix hydrolase" evidence="4">
    <location>
        <begin position="200"/>
        <end position="330"/>
    </location>
</feature>
<dbReference type="OMA" id="KRRAIWF"/>
<dbReference type="PRINTS" id="PR00502">
    <property type="entry name" value="NUDIXFAMILY"/>
</dbReference>
<dbReference type="Pfam" id="PF18290">
    <property type="entry name" value="Nudix_hydro"/>
    <property type="match status" value="1"/>
</dbReference>
<dbReference type="InterPro" id="IPR020476">
    <property type="entry name" value="Nudix_hydrolase"/>
</dbReference>
<evidence type="ECO:0000256" key="2">
    <source>
        <dbReference type="ARBA" id="ARBA00022801"/>
    </source>
</evidence>
<evidence type="ECO:0000313" key="5">
    <source>
        <dbReference type="EMBL" id="KNC25169.1"/>
    </source>
</evidence>
<name>A0A0L0C132_LUCCU</name>
<proteinExistence type="inferred from homology"/>
<sequence length="380" mass="43586">MSSSLKYVGLTVLRSTNFKTTTLSITTKLTATATTTTATATRNYHLLSAIDLNNWRTPTQEQQQKLPQTAVKNTSLLKLINKNLDKTCLSLSTFHKYKNIMDAPPGLFKGSLDRFNGITVDSAVEFNPEDNFAEKLEKSLAYWQEQKRRAIWFHVKTEHSEWVPHLTKMNFEFHHAKNGMVVLNRWLPQDEYPNLPVYSHTMLGVGGLVVNENNEVLVVSERFALIPNSWKLPGGYAEPHENIVDAAIREVREETGVESVFNTVISMRHAHGGPFGCSDIYCVVALTPTSLELQRCEREIAKVKWMPCDEYLQHPNVHETNRHFLRCFLDYKKRGIRFTCELAQHQILKKEYCLYYMKAIEQGDSEKNGKQQDSQEMGKL</sequence>
<comment type="similarity">
    <text evidence="1 3">Belongs to the Nudix hydrolase family.</text>
</comment>
<dbReference type="PANTHER" id="PTHR13994:SF13">
    <property type="entry name" value="FI03680P"/>
    <property type="match status" value="1"/>
</dbReference>
<comment type="caution">
    <text evidence="5">The sequence shown here is derived from an EMBL/GenBank/DDBJ whole genome shotgun (WGS) entry which is preliminary data.</text>
</comment>
<dbReference type="PROSITE" id="PS00893">
    <property type="entry name" value="NUDIX_BOX"/>
    <property type="match status" value="1"/>
</dbReference>
<dbReference type="STRING" id="7375.A0A0L0C132"/>
<evidence type="ECO:0000256" key="3">
    <source>
        <dbReference type="RuleBase" id="RU003476"/>
    </source>
</evidence>
<gene>
    <name evidence="5" type="ORF">FF38_08236</name>
</gene>
<organism evidence="5 6">
    <name type="scientific">Lucilia cuprina</name>
    <name type="common">Green bottle fly</name>
    <name type="synonym">Australian sheep blowfly</name>
    <dbReference type="NCBI Taxonomy" id="7375"/>
    <lineage>
        <taxon>Eukaryota</taxon>
        <taxon>Metazoa</taxon>
        <taxon>Ecdysozoa</taxon>
        <taxon>Arthropoda</taxon>
        <taxon>Hexapoda</taxon>
        <taxon>Insecta</taxon>
        <taxon>Pterygota</taxon>
        <taxon>Neoptera</taxon>
        <taxon>Endopterygota</taxon>
        <taxon>Diptera</taxon>
        <taxon>Brachycera</taxon>
        <taxon>Muscomorpha</taxon>
        <taxon>Oestroidea</taxon>
        <taxon>Calliphoridae</taxon>
        <taxon>Luciliinae</taxon>
        <taxon>Lucilia</taxon>
    </lineage>
</organism>
<dbReference type="InterPro" id="IPR020084">
    <property type="entry name" value="NUDIX_hydrolase_CS"/>
</dbReference>
<dbReference type="CDD" id="cd04670">
    <property type="entry name" value="NUDIX_ASFGF2_Nudt6"/>
    <property type="match status" value="1"/>
</dbReference>
<dbReference type="InterPro" id="IPR040618">
    <property type="entry name" value="Pre-Nudix"/>
</dbReference>
<dbReference type="GO" id="GO:0035529">
    <property type="term" value="F:NADH pyrophosphatase activity"/>
    <property type="evidence" value="ECO:0007669"/>
    <property type="project" value="TreeGrafter"/>
</dbReference>
<dbReference type="PANTHER" id="PTHR13994">
    <property type="entry name" value="NUDIX HYDROLASE RELATED"/>
    <property type="match status" value="1"/>
</dbReference>
<dbReference type="SUPFAM" id="SSF55811">
    <property type="entry name" value="Nudix"/>
    <property type="match status" value="1"/>
</dbReference>
<evidence type="ECO:0000259" key="4">
    <source>
        <dbReference type="PROSITE" id="PS51462"/>
    </source>
</evidence>
<keyword evidence="2 3" id="KW-0378">Hydrolase</keyword>
<dbReference type="GO" id="GO:0051287">
    <property type="term" value="F:NAD binding"/>
    <property type="evidence" value="ECO:0007669"/>
    <property type="project" value="TreeGrafter"/>
</dbReference>
<dbReference type="PRINTS" id="PR01356">
    <property type="entry name" value="GFGPROTEIN"/>
</dbReference>
<evidence type="ECO:0000313" key="6">
    <source>
        <dbReference type="Proteomes" id="UP000037069"/>
    </source>
</evidence>
<accession>A0A0L0C132</accession>
<protein>
    <recommendedName>
        <fullName evidence="4">Nudix hydrolase domain-containing protein</fullName>
    </recommendedName>
</protein>
<reference evidence="5 6" key="1">
    <citation type="journal article" date="2015" name="Nat. Commun.">
        <title>Lucilia cuprina genome unlocks parasitic fly biology to underpin future interventions.</title>
        <authorList>
            <person name="Anstead C.A."/>
            <person name="Korhonen P.K."/>
            <person name="Young N.D."/>
            <person name="Hall R.S."/>
            <person name="Jex A.R."/>
            <person name="Murali S.C."/>
            <person name="Hughes D.S."/>
            <person name="Lee S.F."/>
            <person name="Perry T."/>
            <person name="Stroehlein A.J."/>
            <person name="Ansell B.R."/>
            <person name="Breugelmans B."/>
            <person name="Hofmann A."/>
            <person name="Qu J."/>
            <person name="Dugan S."/>
            <person name="Lee S.L."/>
            <person name="Chao H."/>
            <person name="Dinh H."/>
            <person name="Han Y."/>
            <person name="Doddapaneni H.V."/>
            <person name="Worley K.C."/>
            <person name="Muzny D.M."/>
            <person name="Ioannidis P."/>
            <person name="Waterhouse R.M."/>
            <person name="Zdobnov E.M."/>
            <person name="James P.J."/>
            <person name="Bagnall N.H."/>
            <person name="Kotze A.C."/>
            <person name="Gibbs R.A."/>
            <person name="Richards S."/>
            <person name="Batterham P."/>
            <person name="Gasser R.B."/>
        </authorList>
    </citation>
    <scope>NUCLEOTIDE SEQUENCE [LARGE SCALE GENOMIC DNA]</scope>
    <source>
        <strain evidence="5 6">LS</strain>
        <tissue evidence="5">Full body</tissue>
    </source>
</reference>
<dbReference type="Pfam" id="PF00293">
    <property type="entry name" value="NUDIX"/>
    <property type="match status" value="1"/>
</dbReference>
<dbReference type="EMBL" id="JRES01001143">
    <property type="protein sequence ID" value="KNC25169.1"/>
    <property type="molecule type" value="Genomic_DNA"/>
</dbReference>
<dbReference type="GO" id="GO:0047631">
    <property type="term" value="F:ADP-ribose diphosphatase activity"/>
    <property type="evidence" value="ECO:0007669"/>
    <property type="project" value="TreeGrafter"/>
</dbReference>
<dbReference type="InterPro" id="IPR000086">
    <property type="entry name" value="NUDIX_hydrolase_dom"/>
</dbReference>